<dbReference type="InterPro" id="IPR013149">
    <property type="entry name" value="ADH-like_C"/>
</dbReference>
<comment type="cofactor">
    <cofactor evidence="4">
        <name>Zn(2+)</name>
        <dbReference type="ChEBI" id="CHEBI:29105"/>
    </cofactor>
</comment>
<proteinExistence type="inferred from homology"/>
<dbReference type="EMBL" id="CP048209">
    <property type="protein sequence ID" value="QHT61279.1"/>
    <property type="molecule type" value="Genomic_DNA"/>
</dbReference>
<reference evidence="6 7" key="1">
    <citation type="submission" date="2020-01" db="EMBL/GenBank/DDBJ databases">
        <title>Paenibacillus sp. nov., isolated from tomato rhizosphere.</title>
        <authorList>
            <person name="Weon H.-Y."/>
            <person name="Lee S.A."/>
        </authorList>
    </citation>
    <scope>NUCLEOTIDE SEQUENCE [LARGE SCALE GENOMIC DNA]</scope>
    <source>
        <strain evidence="6 7">12200R-189</strain>
    </source>
</reference>
<evidence type="ECO:0000313" key="6">
    <source>
        <dbReference type="EMBL" id="QHT61279.1"/>
    </source>
</evidence>
<name>A0A6C0G225_9BACL</name>
<keyword evidence="7" id="KW-1185">Reference proteome</keyword>
<keyword evidence="3" id="KW-0560">Oxidoreductase</keyword>
<dbReference type="InterPro" id="IPR013154">
    <property type="entry name" value="ADH-like_N"/>
</dbReference>
<dbReference type="SMART" id="SM00829">
    <property type="entry name" value="PKS_ER"/>
    <property type="match status" value="1"/>
</dbReference>
<dbReference type="Proteomes" id="UP000476064">
    <property type="component" value="Chromosome"/>
</dbReference>
<dbReference type="InterPro" id="IPR050129">
    <property type="entry name" value="Zn_alcohol_dh"/>
</dbReference>
<comment type="similarity">
    <text evidence="4">Belongs to the zinc-containing alcohol dehydrogenase family.</text>
</comment>
<dbReference type="GO" id="GO:0008270">
    <property type="term" value="F:zinc ion binding"/>
    <property type="evidence" value="ECO:0007669"/>
    <property type="project" value="InterPro"/>
</dbReference>
<protein>
    <submittedName>
        <fullName evidence="6">Zinc-binding dehydrogenase</fullName>
    </submittedName>
</protein>
<keyword evidence="1 4" id="KW-0479">Metal-binding</keyword>
<dbReference type="InterPro" id="IPR011032">
    <property type="entry name" value="GroES-like_sf"/>
</dbReference>
<feature type="domain" description="Enoyl reductase (ER)" evidence="5">
    <location>
        <begin position="8"/>
        <end position="314"/>
    </location>
</feature>
<dbReference type="SUPFAM" id="SSF51735">
    <property type="entry name" value="NAD(P)-binding Rossmann-fold domains"/>
    <property type="match status" value="1"/>
</dbReference>
<evidence type="ECO:0000313" key="7">
    <source>
        <dbReference type="Proteomes" id="UP000476064"/>
    </source>
</evidence>
<dbReference type="PANTHER" id="PTHR43401">
    <property type="entry name" value="L-THREONINE 3-DEHYDROGENASE"/>
    <property type="match status" value="1"/>
</dbReference>
<dbReference type="RefSeq" id="WP_162357718.1">
    <property type="nucleotide sequence ID" value="NZ_CP048209.1"/>
</dbReference>
<dbReference type="PROSITE" id="PS00059">
    <property type="entry name" value="ADH_ZINC"/>
    <property type="match status" value="1"/>
</dbReference>
<evidence type="ECO:0000259" key="5">
    <source>
        <dbReference type="SMART" id="SM00829"/>
    </source>
</evidence>
<dbReference type="Gene3D" id="3.90.180.10">
    <property type="entry name" value="Medium-chain alcohol dehydrogenases, catalytic domain"/>
    <property type="match status" value="2"/>
</dbReference>
<evidence type="ECO:0000256" key="2">
    <source>
        <dbReference type="ARBA" id="ARBA00022833"/>
    </source>
</evidence>
<evidence type="ECO:0000256" key="1">
    <source>
        <dbReference type="ARBA" id="ARBA00022723"/>
    </source>
</evidence>
<dbReference type="SUPFAM" id="SSF50129">
    <property type="entry name" value="GroES-like"/>
    <property type="match status" value="1"/>
</dbReference>
<dbReference type="Gene3D" id="3.40.50.720">
    <property type="entry name" value="NAD(P)-binding Rossmann-like Domain"/>
    <property type="match status" value="1"/>
</dbReference>
<dbReference type="InterPro" id="IPR036291">
    <property type="entry name" value="NAD(P)-bd_dom_sf"/>
</dbReference>
<sequence>MKAAAIFGPGDVRVMDIAKPSPGPGELLIEVKACGLCSSELGMWNDPNFKTAEPIFFGHEVSGIVVALGEGAGRFAVGDRVTIFTDRGGYAEFVSVPEEWAIKLADHVPFDWALGEPIGCAMNGTARSGIEVGDTVVLIGVGFMGGLILQGARLKGATRIIAVDTRPESIELAGKLGADAVIDATKEDAVARILELTDGEGADVVIEATGKQGALDTATEAVRIRGRLVIFGYHQGGKRMIDVQAWNWKGLDVINAHERDPQAYLKGIRTGMKLLESGQLAIAPLLSHYYGLQDINAAFEAAKGKTEGFLKAVITFE</sequence>
<dbReference type="PANTHER" id="PTHR43401:SF2">
    <property type="entry name" value="L-THREONINE 3-DEHYDROGENASE"/>
    <property type="match status" value="1"/>
</dbReference>
<accession>A0A6C0G225</accession>
<keyword evidence="2 4" id="KW-0862">Zinc</keyword>
<dbReference type="AlphaFoldDB" id="A0A6C0G225"/>
<dbReference type="KEGG" id="plyc:GXP70_15840"/>
<dbReference type="Pfam" id="PF00107">
    <property type="entry name" value="ADH_zinc_N"/>
    <property type="match status" value="1"/>
</dbReference>
<gene>
    <name evidence="6" type="ORF">GXP70_15840</name>
</gene>
<evidence type="ECO:0000256" key="3">
    <source>
        <dbReference type="ARBA" id="ARBA00023002"/>
    </source>
</evidence>
<dbReference type="InterPro" id="IPR020843">
    <property type="entry name" value="ER"/>
</dbReference>
<organism evidence="6 7">
    <name type="scientific">Paenibacillus lycopersici</name>
    <dbReference type="NCBI Taxonomy" id="2704462"/>
    <lineage>
        <taxon>Bacteria</taxon>
        <taxon>Bacillati</taxon>
        <taxon>Bacillota</taxon>
        <taxon>Bacilli</taxon>
        <taxon>Bacillales</taxon>
        <taxon>Paenibacillaceae</taxon>
        <taxon>Paenibacillus</taxon>
    </lineage>
</organism>
<dbReference type="InterPro" id="IPR002328">
    <property type="entry name" value="ADH_Zn_CS"/>
</dbReference>
<evidence type="ECO:0000256" key="4">
    <source>
        <dbReference type="RuleBase" id="RU361277"/>
    </source>
</evidence>
<dbReference type="GO" id="GO:0016491">
    <property type="term" value="F:oxidoreductase activity"/>
    <property type="evidence" value="ECO:0007669"/>
    <property type="project" value="UniProtKB-KW"/>
</dbReference>
<dbReference type="Pfam" id="PF08240">
    <property type="entry name" value="ADH_N"/>
    <property type="match status" value="1"/>
</dbReference>